<keyword evidence="4 5" id="KW-0720">Serine protease</keyword>
<evidence type="ECO:0000256" key="4">
    <source>
        <dbReference type="ARBA" id="ARBA00022825"/>
    </source>
</evidence>
<feature type="domain" description="Peptidase S8/S53" evidence="8">
    <location>
        <begin position="58"/>
        <end position="316"/>
    </location>
</feature>
<feature type="active site" description="Charge relay system" evidence="5">
    <location>
        <position position="268"/>
    </location>
</feature>
<evidence type="ECO:0000256" key="6">
    <source>
        <dbReference type="RuleBase" id="RU003355"/>
    </source>
</evidence>
<keyword evidence="10" id="KW-1185">Reference proteome</keyword>
<sequence length="725" mass="75018">MQHRPTLLAIALATAFPLTVLAQEVERQAAALTSGEIAYNRIHVQVKSDFAHAAGHTGRNAIVAVLDTGLDGKHLELNTQLANSRMFDATTRKWVAPTDGDGHGTHVAGIIAGSTGTGYSYGIAPDAKLLAIKVFASDGTASSTTLANGLKTAAGTRGVSVVNLSLGGTGPLGATFENALRSAIASDKLIVAAAGNNGGASPIWPARYAKESWANGQIVAVGAVDANNQLASFSNRAGDTANWFIVAPGVGVLSAYPGNQYAFMSGTSMATPIVSGAAALLEGAWPQLTAGQVASILFQTATDLGDPGTDAVYGRGLLNVERAMQPVGTLAVPLATSSKKAKRSTATLRTSVASWSGLRAAALDGGFRGVAVDDFNRDFATDFGTGIRAPAAERIADALDLAGRSLQFAEQVHADGSRFVAAVEERRPRGLRAAEDARRSLVAGSAVFRLAGGQELAFATGSLAGAYFGLAGTDHALANPYLCLARSSGQLAFGFTRDALSFKAGVLDAGLNAAMGRQHEWSEVRGGRAAITELNYALGRDGTIGIQYADVAEQDSWLGGVAGDALALEQAGTRTITAHASHRIGRNTVAAAQYSIGRTADTRGKGLLNAAENVRSDAFALGLVGHHALTRDDRFALTLSSPLRITRGTATVAMPVAITEAGETVFETRRVGLAATSRELKLGLDYAAPLSRSSSLSVLFANRHNANHVTGERELQAGVVYRASF</sequence>
<proteinExistence type="inferred from homology"/>
<accession>A0ABZ1AHN6</accession>
<dbReference type="PANTHER" id="PTHR43806:SF11">
    <property type="entry name" value="CEREVISIN-RELATED"/>
    <property type="match status" value="1"/>
</dbReference>
<feature type="active site" description="Charge relay system" evidence="5">
    <location>
        <position position="103"/>
    </location>
</feature>
<dbReference type="InterPro" id="IPR000209">
    <property type="entry name" value="Peptidase_S8/S53_dom"/>
</dbReference>
<feature type="signal peptide" evidence="7">
    <location>
        <begin position="1"/>
        <end position="22"/>
    </location>
</feature>
<evidence type="ECO:0000256" key="2">
    <source>
        <dbReference type="ARBA" id="ARBA00022670"/>
    </source>
</evidence>
<feature type="active site" description="Charge relay system" evidence="5">
    <location>
        <position position="67"/>
    </location>
</feature>
<dbReference type="Proteomes" id="UP001626593">
    <property type="component" value="Chromosome"/>
</dbReference>
<evidence type="ECO:0000256" key="3">
    <source>
        <dbReference type="ARBA" id="ARBA00022801"/>
    </source>
</evidence>
<comment type="similarity">
    <text evidence="1 5 6">Belongs to the peptidase S8 family.</text>
</comment>
<dbReference type="EMBL" id="CP141259">
    <property type="protein sequence ID" value="WRL45376.1"/>
    <property type="molecule type" value="Genomic_DNA"/>
</dbReference>
<gene>
    <name evidence="9" type="ORF">U5817_19525</name>
</gene>
<dbReference type="PROSITE" id="PS00136">
    <property type="entry name" value="SUBTILASE_ASP"/>
    <property type="match status" value="1"/>
</dbReference>
<dbReference type="PROSITE" id="PS00138">
    <property type="entry name" value="SUBTILASE_SER"/>
    <property type="match status" value="1"/>
</dbReference>
<keyword evidence="3 5" id="KW-0378">Hydrolase</keyword>
<evidence type="ECO:0000256" key="7">
    <source>
        <dbReference type="SAM" id="SignalP"/>
    </source>
</evidence>
<keyword evidence="7" id="KW-0732">Signal</keyword>
<dbReference type="Pfam" id="PF00082">
    <property type="entry name" value="Peptidase_S8"/>
    <property type="match status" value="1"/>
</dbReference>
<evidence type="ECO:0000256" key="1">
    <source>
        <dbReference type="ARBA" id="ARBA00011073"/>
    </source>
</evidence>
<reference evidence="9 10" key="1">
    <citation type="submission" date="2023-12" db="EMBL/GenBank/DDBJ databases">
        <title>A. evansii MAY27, complete genome.</title>
        <authorList>
            <person name="Wang Y."/>
        </authorList>
    </citation>
    <scope>NUCLEOTIDE SEQUENCE [LARGE SCALE GENOMIC DNA]</scope>
    <source>
        <strain evidence="9 10">MAY27</strain>
    </source>
</reference>
<name>A0ABZ1AHN6_AROEV</name>
<evidence type="ECO:0000256" key="5">
    <source>
        <dbReference type="PROSITE-ProRule" id="PRU01240"/>
    </source>
</evidence>
<dbReference type="RefSeq" id="WP_407278508.1">
    <property type="nucleotide sequence ID" value="NZ_CP141259.1"/>
</dbReference>
<dbReference type="InterPro" id="IPR036852">
    <property type="entry name" value="Peptidase_S8/S53_dom_sf"/>
</dbReference>
<dbReference type="Gene3D" id="3.40.50.200">
    <property type="entry name" value="Peptidase S8/S53 domain"/>
    <property type="match status" value="1"/>
</dbReference>
<evidence type="ECO:0000313" key="9">
    <source>
        <dbReference type="EMBL" id="WRL45376.1"/>
    </source>
</evidence>
<dbReference type="InterPro" id="IPR015500">
    <property type="entry name" value="Peptidase_S8_subtilisin-rel"/>
</dbReference>
<feature type="chain" id="PRO_5045545310" evidence="7">
    <location>
        <begin position="23"/>
        <end position="725"/>
    </location>
</feature>
<dbReference type="PANTHER" id="PTHR43806">
    <property type="entry name" value="PEPTIDASE S8"/>
    <property type="match status" value="1"/>
</dbReference>
<dbReference type="InterPro" id="IPR023827">
    <property type="entry name" value="Peptidase_S8_Asp-AS"/>
</dbReference>
<dbReference type="PRINTS" id="PR00723">
    <property type="entry name" value="SUBTILISIN"/>
</dbReference>
<dbReference type="SUPFAM" id="SSF52743">
    <property type="entry name" value="Subtilisin-like"/>
    <property type="match status" value="1"/>
</dbReference>
<evidence type="ECO:0000313" key="10">
    <source>
        <dbReference type="Proteomes" id="UP001626593"/>
    </source>
</evidence>
<protein>
    <submittedName>
        <fullName evidence="9">S8 family serine peptidase</fullName>
    </submittedName>
</protein>
<dbReference type="InterPro" id="IPR023828">
    <property type="entry name" value="Peptidase_S8_Ser-AS"/>
</dbReference>
<dbReference type="PROSITE" id="PS00137">
    <property type="entry name" value="SUBTILASE_HIS"/>
    <property type="match status" value="1"/>
</dbReference>
<dbReference type="InterPro" id="IPR022398">
    <property type="entry name" value="Peptidase_S8_His-AS"/>
</dbReference>
<organism evidence="9 10">
    <name type="scientific">Aromatoleum evansii</name>
    <name type="common">Azoarcus evansii</name>
    <dbReference type="NCBI Taxonomy" id="59406"/>
    <lineage>
        <taxon>Bacteria</taxon>
        <taxon>Pseudomonadati</taxon>
        <taxon>Pseudomonadota</taxon>
        <taxon>Betaproteobacteria</taxon>
        <taxon>Rhodocyclales</taxon>
        <taxon>Rhodocyclaceae</taxon>
        <taxon>Aromatoleum</taxon>
    </lineage>
</organism>
<evidence type="ECO:0000259" key="8">
    <source>
        <dbReference type="Pfam" id="PF00082"/>
    </source>
</evidence>
<keyword evidence="2 5" id="KW-0645">Protease</keyword>
<dbReference type="InterPro" id="IPR050131">
    <property type="entry name" value="Peptidase_S8_subtilisin-like"/>
</dbReference>
<dbReference type="PROSITE" id="PS51892">
    <property type="entry name" value="SUBTILASE"/>
    <property type="match status" value="1"/>
</dbReference>